<dbReference type="AlphaFoldDB" id="A0LLT3"/>
<evidence type="ECO:0000313" key="7">
    <source>
        <dbReference type="EMBL" id="ABK18385.1"/>
    </source>
</evidence>
<name>A0LLT3_SYNFM</name>
<keyword evidence="3 6" id="KW-1133">Transmembrane helix</keyword>
<dbReference type="OrthoDB" id="9786493at2"/>
<evidence type="ECO:0000256" key="4">
    <source>
        <dbReference type="ARBA" id="ARBA00023136"/>
    </source>
</evidence>
<dbReference type="GO" id="GO:0015499">
    <property type="term" value="F:formate transmembrane transporter activity"/>
    <property type="evidence" value="ECO:0007669"/>
    <property type="project" value="TreeGrafter"/>
</dbReference>
<feature type="transmembrane region" description="Helical" evidence="6">
    <location>
        <begin position="175"/>
        <end position="198"/>
    </location>
</feature>
<organism evidence="7 8">
    <name type="scientific">Syntrophobacter fumaroxidans (strain DSM 10017 / MPOB)</name>
    <dbReference type="NCBI Taxonomy" id="335543"/>
    <lineage>
        <taxon>Bacteria</taxon>
        <taxon>Pseudomonadati</taxon>
        <taxon>Thermodesulfobacteriota</taxon>
        <taxon>Syntrophobacteria</taxon>
        <taxon>Syntrophobacterales</taxon>
        <taxon>Syntrophobacteraceae</taxon>
        <taxon>Syntrophobacter</taxon>
    </lineage>
</organism>
<dbReference type="HOGENOM" id="CLU_036896_3_0_7"/>
<feature type="transmembrane region" description="Helical" evidence="6">
    <location>
        <begin position="80"/>
        <end position="105"/>
    </location>
</feature>
<dbReference type="EMBL" id="CP000478">
    <property type="protein sequence ID" value="ABK18385.1"/>
    <property type="molecule type" value="Genomic_DNA"/>
</dbReference>
<dbReference type="eggNOG" id="COG2116">
    <property type="taxonomic scope" value="Bacteria"/>
</dbReference>
<dbReference type="FunCoup" id="A0LLT3">
    <property type="interactions" value="130"/>
</dbReference>
<feature type="transmembrane region" description="Helical" evidence="6">
    <location>
        <begin position="270"/>
        <end position="292"/>
    </location>
</feature>
<dbReference type="KEGG" id="sfu:Sfum_2707"/>
<keyword evidence="2 6" id="KW-0812">Transmembrane</keyword>
<dbReference type="PROSITE" id="PS01005">
    <property type="entry name" value="FORMATE_NITRITE_TP_1"/>
    <property type="match status" value="1"/>
</dbReference>
<dbReference type="InterPro" id="IPR023271">
    <property type="entry name" value="Aquaporin-like"/>
</dbReference>
<dbReference type="Proteomes" id="UP000001784">
    <property type="component" value="Chromosome"/>
</dbReference>
<sequence>MSTSPPSFDALMPKDMAIKAENIGIAKAGLGAYRMFALAILAGAFIAMGANYATTVWAGLGKIVVNAGKDVAFTTGFPYGLQRLLGGIVFSTGLIMVVVGGSELFTGNCLIPMAWADKKVTTSAMLRNWVIVYIGNFVGSVLTAYLVFLGKQHTFGGGAVGVAALNIGIAKNSLGFIQCVTLAIFCNALVCMAVWLCFSARSTTDKILSIIPPISAFVACGFEHCVANMYFIPSAIFIKTLDPTYFASVSAGLKDGGAALTWGTFLANNLLPATIGNIIGGALMVGGMYWFIYLRPTWSGSTGGVPLTSQQKK</sequence>
<dbReference type="PANTHER" id="PTHR30520">
    <property type="entry name" value="FORMATE TRANSPORTER-RELATED"/>
    <property type="match status" value="1"/>
</dbReference>
<feature type="transmembrane region" description="Helical" evidence="6">
    <location>
        <begin position="36"/>
        <end position="60"/>
    </location>
</feature>
<dbReference type="PANTHER" id="PTHR30520:SF6">
    <property type="entry name" value="FORMATE_NITRATE FAMILY TRANSPORTER (EUROFUNG)"/>
    <property type="match status" value="1"/>
</dbReference>
<dbReference type="InParanoid" id="A0LLT3"/>
<dbReference type="InterPro" id="IPR024002">
    <property type="entry name" value="For/NO2_transpt_CS"/>
</dbReference>
<dbReference type="RefSeq" id="WP_011699552.1">
    <property type="nucleotide sequence ID" value="NC_008554.1"/>
</dbReference>
<gene>
    <name evidence="7" type="ordered locus">Sfum_2707</name>
</gene>
<comment type="subcellular location">
    <subcellularLocation>
        <location evidence="1">Membrane</location>
        <topology evidence="1">Multi-pass membrane protein</topology>
    </subcellularLocation>
</comment>
<feature type="transmembrane region" description="Helical" evidence="6">
    <location>
        <begin position="210"/>
        <end position="232"/>
    </location>
</feature>
<dbReference type="Gene3D" id="1.20.1080.10">
    <property type="entry name" value="Glycerol uptake facilitator protein"/>
    <property type="match status" value="1"/>
</dbReference>
<comment type="similarity">
    <text evidence="5">Belongs to the FNT transporter (TC 1.A.16) family.</text>
</comment>
<evidence type="ECO:0000256" key="2">
    <source>
        <dbReference type="ARBA" id="ARBA00022692"/>
    </source>
</evidence>
<evidence type="ECO:0000256" key="6">
    <source>
        <dbReference type="SAM" id="Phobius"/>
    </source>
</evidence>
<accession>A0LLT3</accession>
<dbReference type="GO" id="GO:0005886">
    <property type="term" value="C:plasma membrane"/>
    <property type="evidence" value="ECO:0007669"/>
    <property type="project" value="TreeGrafter"/>
</dbReference>
<protein>
    <submittedName>
        <fullName evidence="7">Formate/nitrite transporter</fullName>
    </submittedName>
</protein>
<dbReference type="Pfam" id="PF01226">
    <property type="entry name" value="Form_Nir_trans"/>
    <property type="match status" value="1"/>
</dbReference>
<evidence type="ECO:0000313" key="8">
    <source>
        <dbReference type="Proteomes" id="UP000001784"/>
    </source>
</evidence>
<dbReference type="STRING" id="335543.Sfum_2707"/>
<evidence type="ECO:0000256" key="1">
    <source>
        <dbReference type="ARBA" id="ARBA00004141"/>
    </source>
</evidence>
<evidence type="ECO:0000256" key="3">
    <source>
        <dbReference type="ARBA" id="ARBA00022989"/>
    </source>
</evidence>
<evidence type="ECO:0000256" key="5">
    <source>
        <dbReference type="ARBA" id="ARBA00049660"/>
    </source>
</evidence>
<keyword evidence="4 6" id="KW-0472">Membrane</keyword>
<proteinExistence type="inferred from homology"/>
<reference evidence="7 8" key="1">
    <citation type="submission" date="2006-10" db="EMBL/GenBank/DDBJ databases">
        <title>Complete sequence of Syntrophobacter fumaroxidans MPOB.</title>
        <authorList>
            <consortium name="US DOE Joint Genome Institute"/>
            <person name="Copeland A."/>
            <person name="Lucas S."/>
            <person name="Lapidus A."/>
            <person name="Barry K."/>
            <person name="Detter J.C."/>
            <person name="Glavina del Rio T."/>
            <person name="Hammon N."/>
            <person name="Israni S."/>
            <person name="Pitluck S."/>
            <person name="Goltsman E.G."/>
            <person name="Martinez M."/>
            <person name="Schmutz J."/>
            <person name="Larimer F."/>
            <person name="Land M."/>
            <person name="Hauser L."/>
            <person name="Kyrpides N."/>
            <person name="Kim E."/>
            <person name="Boone D.R."/>
            <person name="Brockman F."/>
            <person name="Culley D."/>
            <person name="Ferry J."/>
            <person name="Gunsalus R."/>
            <person name="McInerney M.J."/>
            <person name="Morrison M."/>
            <person name="Plugge C."/>
            <person name="Rohlin L."/>
            <person name="Scholten J."/>
            <person name="Sieber J."/>
            <person name="Stams A.J.M."/>
            <person name="Worm P."/>
            <person name="Henstra A.M."/>
            <person name="Richardson P."/>
        </authorList>
    </citation>
    <scope>NUCLEOTIDE SEQUENCE [LARGE SCALE GENOMIC DNA]</scope>
    <source>
        <strain evidence="8">DSM 10017 / MPOB</strain>
    </source>
</reference>
<dbReference type="InterPro" id="IPR000292">
    <property type="entry name" value="For/NO2_transpt"/>
</dbReference>
<feature type="transmembrane region" description="Helical" evidence="6">
    <location>
        <begin position="126"/>
        <end position="148"/>
    </location>
</feature>
<keyword evidence="8" id="KW-1185">Reference proteome</keyword>